<protein>
    <submittedName>
        <fullName evidence="3">Unannotated protein</fullName>
    </submittedName>
</protein>
<reference evidence="3" key="1">
    <citation type="submission" date="2020-05" db="EMBL/GenBank/DDBJ databases">
        <authorList>
            <person name="Chiriac C."/>
            <person name="Salcher M."/>
            <person name="Ghai R."/>
            <person name="Kavagutti S V."/>
        </authorList>
    </citation>
    <scope>NUCLEOTIDE SEQUENCE</scope>
</reference>
<evidence type="ECO:0000313" key="3">
    <source>
        <dbReference type="EMBL" id="CAB4648557.1"/>
    </source>
</evidence>
<dbReference type="InterPro" id="IPR036938">
    <property type="entry name" value="PAP2/HPO_sf"/>
</dbReference>
<dbReference type="InterPro" id="IPR000326">
    <property type="entry name" value="PAP2/HPO"/>
</dbReference>
<feature type="domain" description="Phosphatidic acid phosphatase type 2/haloperoxidase" evidence="2">
    <location>
        <begin position="55"/>
        <end position="165"/>
    </location>
</feature>
<feature type="transmembrane region" description="Helical" evidence="1">
    <location>
        <begin position="20"/>
        <end position="44"/>
    </location>
</feature>
<feature type="transmembrane region" description="Helical" evidence="1">
    <location>
        <begin position="111"/>
        <end position="138"/>
    </location>
</feature>
<accession>A0A6J6KFL0</accession>
<organism evidence="3">
    <name type="scientific">freshwater metagenome</name>
    <dbReference type="NCBI Taxonomy" id="449393"/>
    <lineage>
        <taxon>unclassified sequences</taxon>
        <taxon>metagenomes</taxon>
        <taxon>ecological metagenomes</taxon>
    </lineage>
</organism>
<dbReference type="SMART" id="SM00014">
    <property type="entry name" value="acidPPc"/>
    <property type="match status" value="1"/>
</dbReference>
<keyword evidence="1" id="KW-1133">Transmembrane helix</keyword>
<dbReference type="PANTHER" id="PTHR14969:SF13">
    <property type="entry name" value="AT30094P"/>
    <property type="match status" value="1"/>
</dbReference>
<dbReference type="GO" id="GO:0042392">
    <property type="term" value="F:sphingosine-1-phosphate phosphatase activity"/>
    <property type="evidence" value="ECO:0007669"/>
    <property type="project" value="TreeGrafter"/>
</dbReference>
<dbReference type="PANTHER" id="PTHR14969">
    <property type="entry name" value="SPHINGOSINE-1-PHOSPHATE PHOSPHOHYDROLASE"/>
    <property type="match status" value="1"/>
</dbReference>
<keyword evidence="1" id="KW-0812">Transmembrane</keyword>
<dbReference type="CDD" id="cd01610">
    <property type="entry name" value="PAP2_like"/>
    <property type="match status" value="1"/>
</dbReference>
<keyword evidence="1" id="KW-0472">Membrane</keyword>
<evidence type="ECO:0000259" key="2">
    <source>
        <dbReference type="SMART" id="SM00014"/>
    </source>
</evidence>
<gene>
    <name evidence="3" type="ORF">UFOPK2214_00421</name>
</gene>
<dbReference type="SUPFAM" id="SSF48317">
    <property type="entry name" value="Acid phosphatase/Vanadium-dependent haloperoxidase"/>
    <property type="match status" value="1"/>
</dbReference>
<name>A0A6J6KFL0_9ZZZZ</name>
<feature type="transmembrane region" description="Helical" evidence="1">
    <location>
        <begin position="56"/>
        <end position="74"/>
    </location>
</feature>
<proteinExistence type="predicted"/>
<dbReference type="AlphaFoldDB" id="A0A6J6KFL0"/>
<evidence type="ECO:0000256" key="1">
    <source>
        <dbReference type="SAM" id="Phobius"/>
    </source>
</evidence>
<feature type="transmembrane region" description="Helical" evidence="1">
    <location>
        <begin position="150"/>
        <end position="172"/>
    </location>
</feature>
<dbReference type="Gene3D" id="1.20.144.10">
    <property type="entry name" value="Phosphatidic acid phosphatase type 2/haloperoxidase"/>
    <property type="match status" value="1"/>
</dbReference>
<sequence>MSAFDSAGDRILEPLRNNKASVALFGFASTVGDFSIVWHAVGLLRSIGSSERFQQALALSIALGIESLIVNQGIKRLFRRERPTTSGDDRFEVRTPSTSSFPSGHASSATFAAIILTCFTGFPLVILWCSIALIVALSRVVVRIHHLSDIVGGIVTGAILGGIAVPIITFALG</sequence>
<dbReference type="EMBL" id="CAEZWJ010000008">
    <property type="protein sequence ID" value="CAB4648557.1"/>
    <property type="molecule type" value="Genomic_DNA"/>
</dbReference>
<dbReference type="Pfam" id="PF01569">
    <property type="entry name" value="PAP2"/>
    <property type="match status" value="1"/>
</dbReference>